<dbReference type="RefSeq" id="WP_205307952.1">
    <property type="nucleotide sequence ID" value="NZ_BAAAVF010000007.1"/>
</dbReference>
<keyword evidence="2" id="KW-1185">Reference proteome</keyword>
<evidence type="ECO:0000313" key="1">
    <source>
        <dbReference type="EMBL" id="MBM7480137.1"/>
    </source>
</evidence>
<dbReference type="EMBL" id="JAFBBO010000001">
    <property type="protein sequence ID" value="MBM7480137.1"/>
    <property type="molecule type" value="Genomic_DNA"/>
</dbReference>
<dbReference type="Proteomes" id="UP000698059">
    <property type="component" value="Unassembled WGS sequence"/>
</dbReference>
<evidence type="ECO:0008006" key="3">
    <source>
        <dbReference type="Google" id="ProtNLM"/>
    </source>
</evidence>
<organism evidence="1 2">
    <name type="scientific">Oerskovia jenensis</name>
    <dbReference type="NCBI Taxonomy" id="162169"/>
    <lineage>
        <taxon>Bacteria</taxon>
        <taxon>Bacillati</taxon>
        <taxon>Actinomycetota</taxon>
        <taxon>Actinomycetes</taxon>
        <taxon>Micrococcales</taxon>
        <taxon>Cellulomonadaceae</taxon>
        <taxon>Oerskovia</taxon>
    </lineage>
</organism>
<gene>
    <name evidence="1" type="ORF">JOD49_003057</name>
</gene>
<evidence type="ECO:0000313" key="2">
    <source>
        <dbReference type="Proteomes" id="UP000698059"/>
    </source>
</evidence>
<proteinExistence type="predicted"/>
<reference evidence="1 2" key="1">
    <citation type="submission" date="2021-01" db="EMBL/GenBank/DDBJ databases">
        <title>Sequencing the genomes of 1000 actinobacteria strains.</title>
        <authorList>
            <person name="Klenk H.-P."/>
        </authorList>
    </citation>
    <scope>NUCLEOTIDE SEQUENCE [LARGE SCALE GENOMIC DNA]</scope>
    <source>
        <strain evidence="1 2">DSM 46000</strain>
    </source>
</reference>
<name>A0ABS2LIP4_9CELL</name>
<comment type="caution">
    <text evidence="1">The sequence shown here is derived from an EMBL/GenBank/DDBJ whole genome shotgun (WGS) entry which is preliminary data.</text>
</comment>
<accession>A0ABS2LIP4</accession>
<sequence length="88" mass="9813">MSADLLRRAAQVEREEWGGETNARMYPNRSALHLALANWLDAIAATWDHIADKADDPDDPADENGFRLEDTLDHHAVIVARHILGEAV</sequence>
<protein>
    <recommendedName>
        <fullName evidence="3">dATP/dGTP diphosphohydrolase N-terminal domain-containing protein</fullName>
    </recommendedName>
</protein>